<feature type="compositionally biased region" description="Basic and acidic residues" evidence="1">
    <location>
        <begin position="1"/>
        <end position="18"/>
    </location>
</feature>
<comment type="caution">
    <text evidence="2">The sequence shown here is derived from an EMBL/GenBank/DDBJ whole genome shotgun (WGS) entry which is preliminary data.</text>
</comment>
<feature type="compositionally biased region" description="Basic residues" evidence="1">
    <location>
        <begin position="84"/>
        <end position="96"/>
    </location>
</feature>
<feature type="region of interest" description="Disordered" evidence="1">
    <location>
        <begin position="1"/>
        <end position="96"/>
    </location>
</feature>
<feature type="compositionally biased region" description="Basic and acidic residues" evidence="1">
    <location>
        <begin position="27"/>
        <end position="41"/>
    </location>
</feature>
<name>A0A2C5Y1I5_9HYPO</name>
<organism evidence="2 3">
    <name type="scientific">Ophiocordyceps australis</name>
    <dbReference type="NCBI Taxonomy" id="1399860"/>
    <lineage>
        <taxon>Eukaryota</taxon>
        <taxon>Fungi</taxon>
        <taxon>Dikarya</taxon>
        <taxon>Ascomycota</taxon>
        <taxon>Pezizomycotina</taxon>
        <taxon>Sordariomycetes</taxon>
        <taxon>Hypocreomycetidae</taxon>
        <taxon>Hypocreales</taxon>
        <taxon>Ophiocordycipitaceae</taxon>
        <taxon>Ophiocordyceps</taxon>
    </lineage>
</organism>
<keyword evidence="3" id="KW-1185">Reference proteome</keyword>
<accession>A0A2C5Y1I5</accession>
<evidence type="ECO:0000313" key="2">
    <source>
        <dbReference type="EMBL" id="PHH71958.1"/>
    </source>
</evidence>
<dbReference type="Proteomes" id="UP000224854">
    <property type="component" value="Unassembled WGS sequence"/>
</dbReference>
<protein>
    <submittedName>
        <fullName evidence="2">Uncharacterized protein</fullName>
    </submittedName>
</protein>
<dbReference type="AlphaFoldDB" id="A0A2C5Y1I5"/>
<evidence type="ECO:0000256" key="1">
    <source>
        <dbReference type="SAM" id="MobiDB-lite"/>
    </source>
</evidence>
<gene>
    <name evidence="2" type="ORF">CDD82_6236</name>
</gene>
<evidence type="ECO:0000313" key="3">
    <source>
        <dbReference type="Proteomes" id="UP000224854"/>
    </source>
</evidence>
<sequence length="96" mass="10678">MKKQEAVKQEAVKQEAVKQEVANQEVVKQEAVKQEAVKQESADEEQDKEQKPSVSELETESGAGIKKEPGEEASSTGQEAARILFKKRRPKGIRSK</sequence>
<proteinExistence type="predicted"/>
<dbReference type="EMBL" id="NJEU01000626">
    <property type="protein sequence ID" value="PHH71958.1"/>
    <property type="molecule type" value="Genomic_DNA"/>
</dbReference>
<reference evidence="2 3" key="1">
    <citation type="submission" date="2017-06" db="EMBL/GenBank/DDBJ databases">
        <title>Ant-infecting Ophiocordyceps genomes reveal a high diversity of potential behavioral manipulation genes and a possible major role for enterotoxins.</title>
        <authorList>
            <person name="De Bekker C."/>
            <person name="Evans H.C."/>
            <person name="Brachmann A."/>
            <person name="Hughes D.P."/>
        </authorList>
    </citation>
    <scope>NUCLEOTIDE SEQUENCE [LARGE SCALE GENOMIC DNA]</scope>
    <source>
        <strain evidence="2 3">1348a</strain>
    </source>
</reference>